<evidence type="ECO:0000313" key="3">
    <source>
        <dbReference type="Proteomes" id="UP001549055"/>
    </source>
</evidence>
<dbReference type="PIRSF" id="PIRSF012526">
    <property type="entry name" value="CYTH_UCP012526"/>
    <property type="match status" value="1"/>
</dbReference>
<reference evidence="2 3" key="1">
    <citation type="submission" date="2024-06" db="EMBL/GenBank/DDBJ databases">
        <title>Genomic Encyclopedia of Type Strains, Phase IV (KMG-IV): sequencing the most valuable type-strain genomes for metagenomic binning, comparative biology and taxonomic classification.</title>
        <authorList>
            <person name="Goeker M."/>
        </authorList>
    </citation>
    <scope>NUCLEOTIDE SEQUENCE [LARGE SCALE GENOMIC DNA]</scope>
    <source>
        <strain evidence="2 3">DSM 15349</strain>
    </source>
</reference>
<dbReference type="EMBL" id="JBEPMK010000003">
    <property type="protein sequence ID" value="MET3644332.1"/>
    <property type="molecule type" value="Genomic_DNA"/>
</dbReference>
<dbReference type="Gene3D" id="2.40.320.10">
    <property type="entry name" value="Hypothetical Protein Pfu-838710-001"/>
    <property type="match status" value="1"/>
</dbReference>
<proteinExistence type="predicted"/>
<dbReference type="RefSeq" id="WP_253364396.1">
    <property type="nucleotide sequence ID" value="NZ_JALJXU010000003.1"/>
</dbReference>
<dbReference type="InterPro" id="IPR023577">
    <property type="entry name" value="CYTH_domain"/>
</dbReference>
<dbReference type="SMART" id="SM01118">
    <property type="entry name" value="CYTH"/>
    <property type="match status" value="1"/>
</dbReference>
<dbReference type="InterPro" id="IPR009195">
    <property type="entry name" value="Uncharacterised_YjbK"/>
</dbReference>
<sequence>MNHLEIEYKTLLTQEEYLKLQPLFSDVDLVEQTNYYIDTPDFAMKANRCSLRIRTFHDAAELTLKIPQEIGNMEYNQSLSLAEAKEIIEAFYLPAGTIKDLLAEKEIPLSELDVWGFLTTKRLEKRTAIGLMALDENNYLGQTDYELEVEVGDADAGKIAFDDFLSSHKIQFKYASSKVARTAAQKKSVK</sequence>
<keyword evidence="3" id="KW-1185">Reference proteome</keyword>
<accession>A0ABV2JK93</accession>
<protein>
    <submittedName>
        <fullName evidence="2">Uncharacterized protein YjbK</fullName>
    </submittedName>
</protein>
<dbReference type="PROSITE" id="PS51707">
    <property type="entry name" value="CYTH"/>
    <property type="match status" value="1"/>
</dbReference>
<dbReference type="Pfam" id="PF01928">
    <property type="entry name" value="CYTH"/>
    <property type="match status" value="1"/>
</dbReference>
<organism evidence="2 3">
    <name type="scientific">Streptococcus gallinaceus</name>
    <dbReference type="NCBI Taxonomy" id="165758"/>
    <lineage>
        <taxon>Bacteria</taxon>
        <taxon>Bacillati</taxon>
        <taxon>Bacillota</taxon>
        <taxon>Bacilli</taxon>
        <taxon>Lactobacillales</taxon>
        <taxon>Streptococcaceae</taxon>
        <taxon>Streptococcus</taxon>
    </lineage>
</organism>
<dbReference type="SUPFAM" id="SSF55154">
    <property type="entry name" value="CYTH-like phosphatases"/>
    <property type="match status" value="1"/>
</dbReference>
<feature type="domain" description="CYTH" evidence="1">
    <location>
        <begin position="3"/>
        <end position="186"/>
    </location>
</feature>
<dbReference type="Proteomes" id="UP001549055">
    <property type="component" value="Unassembled WGS sequence"/>
</dbReference>
<name>A0ABV2JK93_9STRE</name>
<evidence type="ECO:0000313" key="2">
    <source>
        <dbReference type="EMBL" id="MET3644332.1"/>
    </source>
</evidence>
<evidence type="ECO:0000259" key="1">
    <source>
        <dbReference type="PROSITE" id="PS51707"/>
    </source>
</evidence>
<comment type="caution">
    <text evidence="2">The sequence shown here is derived from an EMBL/GenBank/DDBJ whole genome shotgun (WGS) entry which is preliminary data.</text>
</comment>
<gene>
    <name evidence="2" type="ORF">ABID27_000956</name>
</gene>
<dbReference type="InterPro" id="IPR033469">
    <property type="entry name" value="CYTH-like_dom_sf"/>
</dbReference>
<dbReference type="CDD" id="cd07762">
    <property type="entry name" value="CYTH-like_Pase_1"/>
    <property type="match status" value="1"/>
</dbReference>